<evidence type="ECO:0000256" key="8">
    <source>
        <dbReference type="ARBA" id="ARBA00022927"/>
    </source>
</evidence>
<dbReference type="STRING" id="868595.Desca_1796"/>
<dbReference type="PANTHER" id="PTHR34982">
    <property type="entry name" value="YOP PROTEINS TRANSLOCATION PROTEIN L"/>
    <property type="match status" value="1"/>
</dbReference>
<keyword evidence="6" id="KW-0375">Hydrogen ion transport</keyword>
<dbReference type="eggNOG" id="COG1317">
    <property type="taxonomic scope" value="Bacteria"/>
</dbReference>
<keyword evidence="8" id="KW-0653">Protein transport</keyword>
<dbReference type="PRINTS" id="PR01003">
    <property type="entry name" value="FLGFLIH"/>
</dbReference>
<evidence type="ECO:0000256" key="6">
    <source>
        <dbReference type="ARBA" id="ARBA00022781"/>
    </source>
</evidence>
<dbReference type="InterPro" id="IPR051472">
    <property type="entry name" value="T3SS_Stator/FliH"/>
</dbReference>
<keyword evidence="14" id="KW-0282">Flagellum</keyword>
<dbReference type="InterPro" id="IPR000563">
    <property type="entry name" value="Flag_FliH"/>
</dbReference>
<dbReference type="Proteomes" id="UP000009226">
    <property type="component" value="Chromosome"/>
</dbReference>
<evidence type="ECO:0000256" key="2">
    <source>
        <dbReference type="ARBA" id="ARBA00004496"/>
    </source>
</evidence>
<evidence type="ECO:0000256" key="7">
    <source>
        <dbReference type="ARBA" id="ARBA00022795"/>
    </source>
</evidence>
<feature type="domain" description="Flagellar assembly protein FliH/Type III secretion system HrpE" evidence="13">
    <location>
        <begin position="99"/>
        <end position="226"/>
    </location>
</feature>
<dbReference type="Gene3D" id="1.20.5.620">
    <property type="entry name" value="F1F0 ATP synthase subunit B, membrane domain"/>
    <property type="match status" value="1"/>
</dbReference>
<evidence type="ECO:0000256" key="4">
    <source>
        <dbReference type="ARBA" id="ARBA00022448"/>
    </source>
</evidence>
<gene>
    <name evidence="14" type="ordered locus">Desca_1796</name>
</gene>
<sequence>MFKVIKSAPVEKSDHILSLRQLPVKAVGEGETSLSPEELLHQAKRQAADILNQARAQAAEILQQARSEAELQARQIKEQAKESGWQEGIHAAETEAEKIREQARQVLGQAREVYRQTLEQMESDIVDLAVDIAERVVMAQLAVEPQTIMQIAQEALELVKNRPVVTIYVNEADLAIIESNRARLLQGLPGKVELNILADNMVQPGGCRVETDQGQVDATLETRWQEAIKALYGQEE</sequence>
<dbReference type="GO" id="GO:1902600">
    <property type="term" value="P:proton transmembrane transport"/>
    <property type="evidence" value="ECO:0007669"/>
    <property type="project" value="UniProtKB-KW"/>
</dbReference>
<evidence type="ECO:0000256" key="9">
    <source>
        <dbReference type="ARBA" id="ARBA00023065"/>
    </source>
</evidence>
<comment type="function">
    <text evidence="1">Needed for flagellar regrowth and assembly.</text>
</comment>
<evidence type="ECO:0000256" key="10">
    <source>
        <dbReference type="ARBA" id="ARBA00023225"/>
    </source>
</evidence>
<evidence type="ECO:0000256" key="12">
    <source>
        <dbReference type="SAM" id="Coils"/>
    </source>
</evidence>
<dbReference type="InterPro" id="IPR028987">
    <property type="entry name" value="ATP_synth_B-like_membr_sf"/>
</dbReference>
<dbReference type="GO" id="GO:0009288">
    <property type="term" value="C:bacterial-type flagellum"/>
    <property type="evidence" value="ECO:0007669"/>
    <property type="project" value="InterPro"/>
</dbReference>
<evidence type="ECO:0000313" key="15">
    <source>
        <dbReference type="Proteomes" id="UP000009226"/>
    </source>
</evidence>
<keyword evidence="14" id="KW-0969">Cilium</keyword>
<reference evidence="14 15" key="1">
    <citation type="submission" date="2011-05" db="EMBL/GenBank/DDBJ databases">
        <title>Complete sequence of Desulfotomaculum carboxydivorans CO-1-SRB.</title>
        <authorList>
            <consortium name="US DOE Joint Genome Institute"/>
            <person name="Lucas S."/>
            <person name="Han J."/>
            <person name="Lapidus A."/>
            <person name="Cheng J.-F."/>
            <person name="Goodwin L."/>
            <person name="Pitluck S."/>
            <person name="Peters L."/>
            <person name="Mikhailova N."/>
            <person name="Lu M."/>
            <person name="Han C."/>
            <person name="Tapia R."/>
            <person name="Land M."/>
            <person name="Hauser L."/>
            <person name="Kyrpides N."/>
            <person name="Ivanova N."/>
            <person name="Pagani I."/>
            <person name="Stams A."/>
            <person name="Plugge C."/>
            <person name="Muyzer G."/>
            <person name="Kuever J."/>
            <person name="Parshina S."/>
            <person name="Ivanova A."/>
            <person name="Nazina T."/>
            <person name="Woyke T."/>
        </authorList>
    </citation>
    <scope>NUCLEOTIDE SEQUENCE [LARGE SCALE GENOMIC DNA]</scope>
    <source>
        <strain evidence="15">DSM 14880 / VKM B-2319 / CO-1-SRB</strain>
    </source>
</reference>
<keyword evidence="12" id="KW-0175">Coiled coil</keyword>
<accession>F6B806</accession>
<evidence type="ECO:0000256" key="11">
    <source>
        <dbReference type="ARBA" id="ARBA00023310"/>
    </source>
</evidence>
<dbReference type="Pfam" id="PF02108">
    <property type="entry name" value="FliH"/>
    <property type="match status" value="1"/>
</dbReference>
<evidence type="ECO:0000313" key="14">
    <source>
        <dbReference type="EMBL" id="AEF94643.1"/>
    </source>
</evidence>
<keyword evidence="9" id="KW-0406">Ion transport</keyword>
<dbReference type="GO" id="GO:0006754">
    <property type="term" value="P:ATP biosynthetic process"/>
    <property type="evidence" value="ECO:0007669"/>
    <property type="project" value="UniProtKB-KW"/>
</dbReference>
<dbReference type="GO" id="GO:0071973">
    <property type="term" value="P:bacterial-type flagellum-dependent cell motility"/>
    <property type="evidence" value="ECO:0007669"/>
    <property type="project" value="InterPro"/>
</dbReference>
<dbReference type="CDD" id="cd06503">
    <property type="entry name" value="ATP-synt_Fo_b"/>
    <property type="match status" value="1"/>
</dbReference>
<protein>
    <submittedName>
        <fullName evidence="14">Flagellar assembly protein FliH/Type III secretion system HrpE</fullName>
    </submittedName>
</protein>
<comment type="similarity">
    <text evidence="3">Belongs to the FliH family.</text>
</comment>
<dbReference type="SUPFAM" id="SSF160527">
    <property type="entry name" value="V-type ATPase subunit E-like"/>
    <property type="match status" value="1"/>
</dbReference>
<evidence type="ECO:0000256" key="5">
    <source>
        <dbReference type="ARBA" id="ARBA00022490"/>
    </source>
</evidence>
<comment type="subcellular location">
    <subcellularLocation>
        <location evidence="2">Cytoplasm</location>
    </subcellularLocation>
</comment>
<keyword evidence="15" id="KW-1185">Reference proteome</keyword>
<keyword evidence="10" id="KW-1006">Bacterial flagellum protein export</keyword>
<organism evidence="14 15">
    <name type="scientific">Desulfotomaculum nigrificans (strain DSM 14880 / VKM B-2319 / CO-1-SRB)</name>
    <name type="common">Desulfotomaculum carboxydivorans</name>
    <dbReference type="NCBI Taxonomy" id="868595"/>
    <lineage>
        <taxon>Bacteria</taxon>
        <taxon>Bacillati</taxon>
        <taxon>Bacillota</taxon>
        <taxon>Clostridia</taxon>
        <taxon>Eubacteriales</taxon>
        <taxon>Desulfotomaculaceae</taxon>
        <taxon>Desulfotomaculum</taxon>
    </lineage>
</organism>
<dbReference type="GO" id="GO:0005829">
    <property type="term" value="C:cytosol"/>
    <property type="evidence" value="ECO:0007669"/>
    <property type="project" value="TreeGrafter"/>
</dbReference>
<dbReference type="InterPro" id="IPR018035">
    <property type="entry name" value="Flagellar_FliH/T3SS_HrpE"/>
</dbReference>
<dbReference type="AlphaFoldDB" id="F6B806"/>
<dbReference type="GO" id="GO:0003774">
    <property type="term" value="F:cytoskeletal motor activity"/>
    <property type="evidence" value="ECO:0007669"/>
    <property type="project" value="InterPro"/>
</dbReference>
<keyword evidence="7" id="KW-1005">Bacterial flagellum biogenesis</keyword>
<evidence type="ECO:0000256" key="3">
    <source>
        <dbReference type="ARBA" id="ARBA00006602"/>
    </source>
</evidence>
<dbReference type="SUPFAM" id="SSF81573">
    <property type="entry name" value="F1F0 ATP synthase subunit B, membrane domain"/>
    <property type="match status" value="1"/>
</dbReference>
<name>F6B806_DESCC</name>
<dbReference type="GO" id="GO:0015031">
    <property type="term" value="P:protein transport"/>
    <property type="evidence" value="ECO:0007669"/>
    <property type="project" value="UniProtKB-KW"/>
</dbReference>
<keyword evidence="4" id="KW-0813">Transport</keyword>
<feature type="coiled-coil region" evidence="12">
    <location>
        <begin position="40"/>
        <end position="109"/>
    </location>
</feature>
<dbReference type="RefSeq" id="WP_013810376.1">
    <property type="nucleotide sequence ID" value="NC_015565.1"/>
</dbReference>
<proteinExistence type="inferred from homology"/>
<dbReference type="HOGENOM" id="CLU_062625_1_1_9"/>
<dbReference type="GO" id="GO:0044781">
    <property type="term" value="P:bacterial-type flagellum organization"/>
    <property type="evidence" value="ECO:0007669"/>
    <property type="project" value="UniProtKB-KW"/>
</dbReference>
<keyword evidence="5" id="KW-0963">Cytoplasm</keyword>
<dbReference type="EMBL" id="CP002736">
    <property type="protein sequence ID" value="AEF94643.1"/>
    <property type="molecule type" value="Genomic_DNA"/>
</dbReference>
<keyword evidence="11" id="KW-0066">ATP synthesis</keyword>
<keyword evidence="14" id="KW-0966">Cell projection</keyword>
<dbReference type="PANTHER" id="PTHR34982:SF1">
    <property type="entry name" value="FLAGELLAR ASSEMBLY PROTEIN FLIH"/>
    <property type="match status" value="1"/>
</dbReference>
<evidence type="ECO:0000259" key="13">
    <source>
        <dbReference type="Pfam" id="PF02108"/>
    </source>
</evidence>
<evidence type="ECO:0000256" key="1">
    <source>
        <dbReference type="ARBA" id="ARBA00003041"/>
    </source>
</evidence>
<dbReference type="KEGG" id="dca:Desca_1796"/>